<dbReference type="OrthoDB" id="10368278at2759"/>
<proteinExistence type="predicted"/>
<protein>
    <submittedName>
        <fullName evidence="1">Uncharacterized protein</fullName>
    </submittedName>
</protein>
<keyword evidence="2" id="KW-1185">Reference proteome</keyword>
<name>A0A653BIS2_CALMS</name>
<sequence length="54" mass="6263">EIQFNSIQFISPTNYIKYYIFSDVQGILKESRPGHVCLFCPLLSFRNLVPTIVI</sequence>
<gene>
    <name evidence="1" type="ORF">CALMAC_LOCUS1368</name>
</gene>
<evidence type="ECO:0000313" key="2">
    <source>
        <dbReference type="Proteomes" id="UP000410492"/>
    </source>
</evidence>
<feature type="non-terminal residue" evidence="1">
    <location>
        <position position="1"/>
    </location>
</feature>
<dbReference type="AlphaFoldDB" id="A0A653BIS2"/>
<dbReference type="Proteomes" id="UP000410492">
    <property type="component" value="Unassembled WGS sequence"/>
</dbReference>
<dbReference type="EMBL" id="CAACVG010001605">
    <property type="protein sequence ID" value="VEN35459.1"/>
    <property type="molecule type" value="Genomic_DNA"/>
</dbReference>
<organism evidence="1 2">
    <name type="scientific">Callosobruchus maculatus</name>
    <name type="common">Southern cowpea weevil</name>
    <name type="synonym">Pulse bruchid</name>
    <dbReference type="NCBI Taxonomy" id="64391"/>
    <lineage>
        <taxon>Eukaryota</taxon>
        <taxon>Metazoa</taxon>
        <taxon>Ecdysozoa</taxon>
        <taxon>Arthropoda</taxon>
        <taxon>Hexapoda</taxon>
        <taxon>Insecta</taxon>
        <taxon>Pterygota</taxon>
        <taxon>Neoptera</taxon>
        <taxon>Endopterygota</taxon>
        <taxon>Coleoptera</taxon>
        <taxon>Polyphaga</taxon>
        <taxon>Cucujiformia</taxon>
        <taxon>Chrysomeloidea</taxon>
        <taxon>Chrysomelidae</taxon>
        <taxon>Bruchinae</taxon>
        <taxon>Bruchini</taxon>
        <taxon>Callosobruchus</taxon>
    </lineage>
</organism>
<evidence type="ECO:0000313" key="1">
    <source>
        <dbReference type="EMBL" id="VEN35459.1"/>
    </source>
</evidence>
<accession>A0A653BIS2</accession>
<reference evidence="1 2" key="1">
    <citation type="submission" date="2019-01" db="EMBL/GenBank/DDBJ databases">
        <authorList>
            <person name="Sayadi A."/>
        </authorList>
    </citation>
    <scope>NUCLEOTIDE SEQUENCE [LARGE SCALE GENOMIC DNA]</scope>
</reference>